<evidence type="ECO:0000256" key="1">
    <source>
        <dbReference type="SAM" id="SignalP"/>
    </source>
</evidence>
<proteinExistence type="predicted"/>
<feature type="signal peptide" evidence="1">
    <location>
        <begin position="1"/>
        <end position="20"/>
    </location>
</feature>
<sequence>MHFTTIFATVTAAFAATATALPTERDTGAAVANVIAVNKPLDGTHSSTAVKIPFGKLTHVDLPITNLMLKSVTVTASGVAAPDVSKVTCQMYKDKYGVQPGSAAFNKKHEAYISTNTVQFGWVLCYVNVSPASA</sequence>
<feature type="chain" id="PRO_5040196364" evidence="1">
    <location>
        <begin position="21"/>
        <end position="134"/>
    </location>
</feature>
<keyword evidence="3" id="KW-1185">Reference proteome</keyword>
<dbReference type="EMBL" id="JAGMUU010000025">
    <property type="protein sequence ID" value="KAH7123498.1"/>
    <property type="molecule type" value="Genomic_DNA"/>
</dbReference>
<keyword evidence="1" id="KW-0732">Signal</keyword>
<evidence type="ECO:0000313" key="2">
    <source>
        <dbReference type="EMBL" id="KAH7123498.1"/>
    </source>
</evidence>
<dbReference type="AlphaFoldDB" id="A0A9P9IIM1"/>
<name>A0A9P9IIM1_9HYPO</name>
<evidence type="ECO:0000313" key="3">
    <source>
        <dbReference type="Proteomes" id="UP000717696"/>
    </source>
</evidence>
<dbReference type="OrthoDB" id="5091764at2759"/>
<reference evidence="2" key="1">
    <citation type="journal article" date="2021" name="Nat. Commun.">
        <title>Genetic determinants of endophytism in the Arabidopsis root mycobiome.</title>
        <authorList>
            <person name="Mesny F."/>
            <person name="Miyauchi S."/>
            <person name="Thiergart T."/>
            <person name="Pickel B."/>
            <person name="Atanasova L."/>
            <person name="Karlsson M."/>
            <person name="Huettel B."/>
            <person name="Barry K.W."/>
            <person name="Haridas S."/>
            <person name="Chen C."/>
            <person name="Bauer D."/>
            <person name="Andreopoulos W."/>
            <person name="Pangilinan J."/>
            <person name="LaButti K."/>
            <person name="Riley R."/>
            <person name="Lipzen A."/>
            <person name="Clum A."/>
            <person name="Drula E."/>
            <person name="Henrissat B."/>
            <person name="Kohler A."/>
            <person name="Grigoriev I.V."/>
            <person name="Martin F.M."/>
            <person name="Hacquard S."/>
        </authorList>
    </citation>
    <scope>NUCLEOTIDE SEQUENCE</scope>
    <source>
        <strain evidence="2">MPI-CAGE-AT-0021</strain>
    </source>
</reference>
<accession>A0A9P9IIM1</accession>
<gene>
    <name evidence="2" type="ORF">B0J13DRAFT_566710</name>
</gene>
<protein>
    <submittedName>
        <fullName evidence="2">Uncharacterized protein</fullName>
    </submittedName>
</protein>
<organism evidence="2 3">
    <name type="scientific">Dactylonectria estremocensis</name>
    <dbReference type="NCBI Taxonomy" id="1079267"/>
    <lineage>
        <taxon>Eukaryota</taxon>
        <taxon>Fungi</taxon>
        <taxon>Dikarya</taxon>
        <taxon>Ascomycota</taxon>
        <taxon>Pezizomycotina</taxon>
        <taxon>Sordariomycetes</taxon>
        <taxon>Hypocreomycetidae</taxon>
        <taxon>Hypocreales</taxon>
        <taxon>Nectriaceae</taxon>
        <taxon>Dactylonectria</taxon>
    </lineage>
</organism>
<comment type="caution">
    <text evidence="2">The sequence shown here is derived from an EMBL/GenBank/DDBJ whole genome shotgun (WGS) entry which is preliminary data.</text>
</comment>
<dbReference type="Proteomes" id="UP000717696">
    <property type="component" value="Unassembled WGS sequence"/>
</dbReference>